<organism evidence="3 8">
    <name type="scientific">Phytophthora fragariae</name>
    <dbReference type="NCBI Taxonomy" id="53985"/>
    <lineage>
        <taxon>Eukaryota</taxon>
        <taxon>Sar</taxon>
        <taxon>Stramenopiles</taxon>
        <taxon>Oomycota</taxon>
        <taxon>Peronosporomycetes</taxon>
        <taxon>Peronosporales</taxon>
        <taxon>Peronosporaceae</taxon>
        <taxon>Phytophthora</taxon>
    </lineage>
</organism>
<feature type="chain" id="PRO_5036166184" description="RxLR effector protein" evidence="1">
    <location>
        <begin position="25"/>
        <end position="101"/>
    </location>
</feature>
<dbReference type="EMBL" id="QXFX01001785">
    <property type="protein sequence ID" value="KAE9084777.1"/>
    <property type="molecule type" value="Genomic_DNA"/>
</dbReference>
<evidence type="ECO:0000256" key="1">
    <source>
        <dbReference type="SAM" id="SignalP"/>
    </source>
</evidence>
<evidence type="ECO:0000313" key="5">
    <source>
        <dbReference type="EMBL" id="KAE9288544.1"/>
    </source>
</evidence>
<protein>
    <recommendedName>
        <fullName evidence="12">RxLR effector protein</fullName>
    </recommendedName>
</protein>
<evidence type="ECO:0000313" key="7">
    <source>
        <dbReference type="Proteomes" id="UP000437068"/>
    </source>
</evidence>
<gene>
    <name evidence="5" type="ORF">PF001_g20472</name>
    <name evidence="4" type="ORF">PF004_g20212</name>
    <name evidence="3" type="ORF">PF006_g11158</name>
    <name evidence="6" type="ORF">PF008_g11207</name>
    <name evidence="2" type="ORF">PF010_g20704</name>
</gene>
<evidence type="ECO:0000313" key="10">
    <source>
        <dbReference type="Proteomes" id="UP000486351"/>
    </source>
</evidence>
<evidence type="ECO:0000313" key="8">
    <source>
        <dbReference type="Proteomes" id="UP000440732"/>
    </source>
</evidence>
<dbReference type="Proteomes" id="UP000437068">
    <property type="component" value="Unassembled WGS sequence"/>
</dbReference>
<sequence>MTLLVSQIRLGALSLVMLSSSVVTEPYKPAVQYRRNPQYAHPYLPIPCHIRLTGIWHSASTKNCWFPVKSLCNPLRILRGTTVHHRLLSTLSFFSPLERWV</sequence>
<evidence type="ECO:0000313" key="6">
    <source>
        <dbReference type="EMBL" id="KAE9340217.1"/>
    </source>
</evidence>
<reference evidence="7 8" key="1">
    <citation type="submission" date="2018-08" db="EMBL/GenBank/DDBJ databases">
        <title>Genomic investigation of the strawberry pathogen Phytophthora fragariae indicates pathogenicity is determined by transcriptional variation in three key races.</title>
        <authorList>
            <person name="Adams T.M."/>
            <person name="Armitage A.D."/>
            <person name="Sobczyk M.K."/>
            <person name="Bates H.J."/>
            <person name="Dunwell J.M."/>
            <person name="Nellist C.F."/>
            <person name="Harrison R.J."/>
        </authorList>
    </citation>
    <scope>NUCLEOTIDE SEQUENCE [LARGE SCALE GENOMIC DNA]</scope>
    <source>
        <strain evidence="5 7">A4</strain>
        <strain evidence="4 9">BC-23</strain>
        <strain evidence="3 8">NOV-5</strain>
        <strain evidence="6 10">NOV-77</strain>
        <strain evidence="2 11">ONT-3</strain>
    </source>
</reference>
<dbReference type="EMBL" id="QXFY01000591">
    <property type="protein sequence ID" value="KAE9340217.1"/>
    <property type="molecule type" value="Genomic_DNA"/>
</dbReference>
<evidence type="ECO:0000313" key="3">
    <source>
        <dbReference type="EMBL" id="KAE9143858.1"/>
    </source>
</evidence>
<name>A0A6A3TZQ7_9STRA</name>
<evidence type="ECO:0000313" key="9">
    <source>
        <dbReference type="Proteomes" id="UP000476176"/>
    </source>
</evidence>
<dbReference type="AlphaFoldDB" id="A0A6A3TZQ7"/>
<dbReference type="Proteomes" id="UP000476176">
    <property type="component" value="Unassembled WGS sequence"/>
</dbReference>
<evidence type="ECO:0000313" key="4">
    <source>
        <dbReference type="EMBL" id="KAE9196202.1"/>
    </source>
</evidence>
<evidence type="ECO:0000313" key="11">
    <source>
        <dbReference type="Proteomes" id="UP000488956"/>
    </source>
</evidence>
<keyword evidence="1" id="KW-0732">Signal</keyword>
<feature type="signal peptide" evidence="1">
    <location>
        <begin position="1"/>
        <end position="24"/>
    </location>
</feature>
<dbReference type="Proteomes" id="UP000440732">
    <property type="component" value="Unassembled WGS sequence"/>
</dbReference>
<proteinExistence type="predicted"/>
<comment type="caution">
    <text evidence="3">The sequence shown here is derived from an EMBL/GenBank/DDBJ whole genome shotgun (WGS) entry which is preliminary data.</text>
</comment>
<evidence type="ECO:0008006" key="12">
    <source>
        <dbReference type="Google" id="ProtNLM"/>
    </source>
</evidence>
<dbReference type="Proteomes" id="UP000486351">
    <property type="component" value="Unassembled WGS sequence"/>
</dbReference>
<dbReference type="Proteomes" id="UP000488956">
    <property type="component" value="Unassembled WGS sequence"/>
</dbReference>
<dbReference type="EMBL" id="QXGE01001765">
    <property type="protein sequence ID" value="KAE9288544.1"/>
    <property type="molecule type" value="Genomic_DNA"/>
</dbReference>
<dbReference type="EMBL" id="QXGA01000585">
    <property type="protein sequence ID" value="KAE9143858.1"/>
    <property type="molecule type" value="Genomic_DNA"/>
</dbReference>
<accession>A0A6A3TZQ7</accession>
<dbReference type="EMBL" id="QXGC01001780">
    <property type="protein sequence ID" value="KAE9196202.1"/>
    <property type="molecule type" value="Genomic_DNA"/>
</dbReference>
<evidence type="ECO:0000313" key="2">
    <source>
        <dbReference type="EMBL" id="KAE9084777.1"/>
    </source>
</evidence>